<dbReference type="eggNOG" id="COG4193">
    <property type="taxonomic scope" value="Bacteria"/>
</dbReference>
<sequence length="322" mass="37136">MAKNKEYEFIIQDSKTQKIYDLSEIVVDDINWDSEVQNGASKLTFSYKDGYIFPNGSVVRFKYMGANIFYGFVFKISNEGGLKEVTAYDSLRYFKYKDTKVLKGHSTDKLVREIIAERPNMRVGNIRTTKYTLPNKIEDNKTYLDMIYDSIADTLLATGRKYILYDKFGFIELVEAGELKLPIVLGDKSYALGYSYEISIDGETYNKIKLAKDNKETGTRESYIVQDSKSMAQWGTLQFYDKVDENLNPAQIKEKAEKLLKYYNKEEKTFSIPALGDTRVRGGSGIYIDISELKLKQWAMVKKVSHKFNKGHHHTMDLELII</sequence>
<reference evidence="2 3" key="1">
    <citation type="submission" date="2014-07" db="EMBL/GenBank/DDBJ databases">
        <title>Draft genome of Clostridium sulfidigenes 113A isolated from sediments associated with methane hydrate from Krishna Godavari basin.</title>
        <authorList>
            <person name="Honkalas V.S."/>
            <person name="Dabir A.P."/>
            <person name="Arora P."/>
            <person name="Dhakephalkar P.K."/>
        </authorList>
    </citation>
    <scope>NUCLEOTIDE SEQUENCE [LARGE SCALE GENOMIC DNA]</scope>
    <source>
        <strain evidence="2 3">113A</strain>
    </source>
</reference>
<feature type="domain" description="YqbQ/XkdQ" evidence="1">
    <location>
        <begin position="30"/>
        <end position="320"/>
    </location>
</feature>
<dbReference type="InterPro" id="IPR056937">
    <property type="entry name" value="YqbQ/XkdQ"/>
</dbReference>
<dbReference type="Pfam" id="PF24032">
    <property type="entry name" value="YQBQ"/>
    <property type="match status" value="1"/>
</dbReference>
<name>A0A084JID4_9CLOT</name>
<protein>
    <recommendedName>
        <fullName evidence="1">YqbQ/XkdQ domain-containing protein</fullName>
    </recommendedName>
</protein>
<dbReference type="STRING" id="318464.IO99_00645"/>
<organism evidence="2 3">
    <name type="scientific">Clostridium sulfidigenes</name>
    <dbReference type="NCBI Taxonomy" id="318464"/>
    <lineage>
        <taxon>Bacteria</taxon>
        <taxon>Bacillati</taxon>
        <taxon>Bacillota</taxon>
        <taxon>Clostridia</taxon>
        <taxon>Eubacteriales</taxon>
        <taxon>Clostridiaceae</taxon>
        <taxon>Clostridium</taxon>
    </lineage>
</organism>
<accession>A0A084JID4</accession>
<dbReference type="Proteomes" id="UP000028542">
    <property type="component" value="Unassembled WGS sequence"/>
</dbReference>
<dbReference type="EMBL" id="JPMD01000001">
    <property type="protein sequence ID" value="KEZ88718.1"/>
    <property type="molecule type" value="Genomic_DNA"/>
</dbReference>
<comment type="caution">
    <text evidence="2">The sequence shown here is derived from an EMBL/GenBank/DDBJ whole genome shotgun (WGS) entry which is preliminary data.</text>
</comment>
<keyword evidence="3" id="KW-1185">Reference proteome</keyword>
<evidence type="ECO:0000259" key="1">
    <source>
        <dbReference type="Pfam" id="PF24032"/>
    </source>
</evidence>
<dbReference type="RefSeq" id="WP_035129047.1">
    <property type="nucleotide sequence ID" value="NZ_JPMD01000001.1"/>
</dbReference>
<gene>
    <name evidence="2" type="ORF">IO99_00645</name>
</gene>
<dbReference type="AlphaFoldDB" id="A0A084JID4"/>
<evidence type="ECO:0000313" key="3">
    <source>
        <dbReference type="Proteomes" id="UP000028542"/>
    </source>
</evidence>
<proteinExistence type="predicted"/>
<evidence type="ECO:0000313" key="2">
    <source>
        <dbReference type="EMBL" id="KEZ88718.1"/>
    </source>
</evidence>